<evidence type="ECO:0000313" key="5">
    <source>
        <dbReference type="Proteomes" id="UP000478052"/>
    </source>
</evidence>
<evidence type="ECO:0000313" key="4">
    <source>
        <dbReference type="EMBL" id="KAF0729223.1"/>
    </source>
</evidence>
<feature type="chain" id="PRO_5026246174" evidence="2">
    <location>
        <begin position="30"/>
        <end position="252"/>
    </location>
</feature>
<dbReference type="EMBL" id="VUJU01008543">
    <property type="protein sequence ID" value="KAF0729223.1"/>
    <property type="molecule type" value="Genomic_DNA"/>
</dbReference>
<dbReference type="Pfam" id="PF03330">
    <property type="entry name" value="DPBB_1"/>
    <property type="match status" value="1"/>
</dbReference>
<dbReference type="Proteomes" id="UP000478052">
    <property type="component" value="Unassembled WGS sequence"/>
</dbReference>
<name>A0A6G0WPG4_APHCR</name>
<dbReference type="InterPro" id="IPR009009">
    <property type="entry name" value="RlpA-like_DPBB"/>
</dbReference>
<reference evidence="4 5" key="1">
    <citation type="submission" date="2019-08" db="EMBL/GenBank/DDBJ databases">
        <title>Whole genome of Aphis craccivora.</title>
        <authorList>
            <person name="Voronova N.V."/>
            <person name="Shulinski R.S."/>
            <person name="Bandarenka Y.V."/>
            <person name="Zhorov D.G."/>
            <person name="Warner D."/>
        </authorList>
    </citation>
    <scope>NUCLEOTIDE SEQUENCE [LARGE SCALE GENOMIC DNA]</scope>
    <source>
        <strain evidence="4">180601</strain>
        <tissue evidence="4">Whole Body</tissue>
    </source>
</reference>
<proteinExistence type="predicted"/>
<dbReference type="InterPro" id="IPR036908">
    <property type="entry name" value="RlpA-like_sf"/>
</dbReference>
<keyword evidence="1 2" id="KW-0732">Signal</keyword>
<dbReference type="InterPro" id="IPR051477">
    <property type="entry name" value="Expansin_CellWall"/>
</dbReference>
<evidence type="ECO:0000259" key="3">
    <source>
        <dbReference type="Pfam" id="PF03330"/>
    </source>
</evidence>
<dbReference type="PANTHER" id="PTHR31836">
    <property type="match status" value="1"/>
</dbReference>
<protein>
    <submittedName>
        <fullName evidence="4">DPBB 1 domain-containing protein</fullName>
    </submittedName>
</protein>
<organism evidence="4 5">
    <name type="scientific">Aphis craccivora</name>
    <name type="common">Cowpea aphid</name>
    <dbReference type="NCBI Taxonomy" id="307492"/>
    <lineage>
        <taxon>Eukaryota</taxon>
        <taxon>Metazoa</taxon>
        <taxon>Ecdysozoa</taxon>
        <taxon>Arthropoda</taxon>
        <taxon>Hexapoda</taxon>
        <taxon>Insecta</taxon>
        <taxon>Pterygota</taxon>
        <taxon>Neoptera</taxon>
        <taxon>Paraneoptera</taxon>
        <taxon>Hemiptera</taxon>
        <taxon>Sternorrhyncha</taxon>
        <taxon>Aphidomorpha</taxon>
        <taxon>Aphidoidea</taxon>
        <taxon>Aphididae</taxon>
        <taxon>Aphidini</taxon>
        <taxon>Aphis</taxon>
        <taxon>Aphis</taxon>
    </lineage>
</organism>
<dbReference type="AlphaFoldDB" id="A0A6G0WPG4"/>
<evidence type="ECO:0000256" key="1">
    <source>
        <dbReference type="ARBA" id="ARBA00022729"/>
    </source>
</evidence>
<dbReference type="PANTHER" id="PTHR31836:SF28">
    <property type="entry name" value="SRCR DOMAIN-CONTAINING PROTEIN-RELATED"/>
    <property type="match status" value="1"/>
</dbReference>
<evidence type="ECO:0000256" key="2">
    <source>
        <dbReference type="SAM" id="SignalP"/>
    </source>
</evidence>
<keyword evidence="5" id="KW-1185">Reference proteome</keyword>
<sequence>MIRGFVSTSSVAVYILVLTVSTGVHHTSAECWDTGCQLDSWLVKGCEQYDGMTEIKRKPCGHGGKRAGHVYSCCYQRNSIDSSQRLCWATECILDSVGSDGRDATASDGSGGCSSPSHYRNTIEVERSPCDGGHVYFCCNSTNDPSDAVQLNKIGDLTYYSLGLTACGQVYADDDMVAAIAFDHFTTPNPNLDPVCGKRVKIIDPTTLKSIVVTVRDKCEACNTNDIDVSPSAFEKLKPKIVGRIKVVWDFI</sequence>
<comment type="caution">
    <text evidence="4">The sequence shown here is derived from an EMBL/GenBank/DDBJ whole genome shotgun (WGS) entry which is preliminary data.</text>
</comment>
<dbReference type="SUPFAM" id="SSF50685">
    <property type="entry name" value="Barwin-like endoglucanases"/>
    <property type="match status" value="1"/>
</dbReference>
<dbReference type="CDD" id="cd22191">
    <property type="entry name" value="DPBB_RlpA_EXP_N-like"/>
    <property type="match status" value="1"/>
</dbReference>
<feature type="signal peptide" evidence="2">
    <location>
        <begin position="1"/>
        <end position="29"/>
    </location>
</feature>
<dbReference type="OrthoDB" id="9983485at2759"/>
<gene>
    <name evidence="4" type="ORF">FWK35_00038102</name>
</gene>
<accession>A0A6G0WPG4</accession>
<dbReference type="Gene3D" id="2.40.40.10">
    <property type="entry name" value="RlpA-like domain"/>
    <property type="match status" value="1"/>
</dbReference>
<feature type="domain" description="RlpA-like protein double-psi beta-barrel" evidence="3">
    <location>
        <begin position="157"/>
        <end position="248"/>
    </location>
</feature>